<feature type="active site" description="Schiff-base intermediate with substrate" evidence="3">
    <location>
        <position position="186"/>
    </location>
</feature>
<keyword evidence="6" id="KW-1185">Reference proteome</keyword>
<dbReference type="RefSeq" id="WP_073006576.1">
    <property type="nucleotide sequence ID" value="NZ_FQZO01000003.1"/>
</dbReference>
<dbReference type="Proteomes" id="UP000184080">
    <property type="component" value="Unassembled WGS sequence"/>
</dbReference>
<dbReference type="CDD" id="cd00408">
    <property type="entry name" value="DHDPS-like"/>
    <property type="match status" value="1"/>
</dbReference>
<dbReference type="GO" id="GO:0008840">
    <property type="term" value="F:4-hydroxy-tetrahydrodipicolinate synthase activity"/>
    <property type="evidence" value="ECO:0007669"/>
    <property type="project" value="TreeGrafter"/>
</dbReference>
<dbReference type="EMBL" id="FQZO01000003">
    <property type="protein sequence ID" value="SHJ14356.1"/>
    <property type="molecule type" value="Genomic_DNA"/>
</dbReference>
<accession>A0A1M6GWN5</accession>
<dbReference type="InterPro" id="IPR002220">
    <property type="entry name" value="DapA-like"/>
</dbReference>
<dbReference type="PANTHER" id="PTHR12128">
    <property type="entry name" value="DIHYDRODIPICOLINATE SYNTHASE"/>
    <property type="match status" value="1"/>
</dbReference>
<keyword evidence="1 2" id="KW-0456">Lyase</keyword>
<gene>
    <name evidence="5" type="ORF">SAMN05444401_2275</name>
</gene>
<evidence type="ECO:0000256" key="2">
    <source>
        <dbReference type="PIRNR" id="PIRNR001365"/>
    </source>
</evidence>
<evidence type="ECO:0000256" key="1">
    <source>
        <dbReference type="ARBA" id="ARBA00023239"/>
    </source>
</evidence>
<comment type="similarity">
    <text evidence="2">Belongs to the DapA family.</text>
</comment>
<evidence type="ECO:0000256" key="4">
    <source>
        <dbReference type="PIRSR" id="PIRSR001365-2"/>
    </source>
</evidence>
<dbReference type="Gene3D" id="3.20.20.70">
    <property type="entry name" value="Aldolase class I"/>
    <property type="match status" value="1"/>
</dbReference>
<feature type="binding site" evidence="4">
    <location>
        <position position="55"/>
    </location>
    <ligand>
        <name>pyruvate</name>
        <dbReference type="ChEBI" id="CHEBI:15361"/>
    </ligand>
</feature>
<dbReference type="OrthoDB" id="9782828at2"/>
<dbReference type="PIRSF" id="PIRSF001365">
    <property type="entry name" value="DHDPS"/>
    <property type="match status" value="1"/>
</dbReference>
<sequence length="327" mass="37195">MSNYNNIIEKIRYGIFPAVPIPFRKNGDIDYDAQDKYIEYMKNQPLSGISIWVHTGRGLLITQEQREKVMRTWRDAMPDKLILAGVGANAAECQKESNPEEVYLKKTLDMAKKAKELNADAFLVYAPVLFKNAENRDEKIINYHKEIAKLGMPIILFYLYEEAGGISYSQEVLKELLSIDEVIGIKMATLDSVMTYQDVAEFMKKNFSNKLLITGEDRMFGYTLMRGAEAALVGLGAACTKLQKDMMDAYYKADNVKFLELSLKVDKLAECTFVKPMEGYIKRMLTVLSMLGVIPEESAYDPFGPMEELTEEEKDNIKNTLMEIGEL</sequence>
<dbReference type="SUPFAM" id="SSF51569">
    <property type="entry name" value="Aldolase"/>
    <property type="match status" value="1"/>
</dbReference>
<protein>
    <submittedName>
        <fullName evidence="5">4-hydroxy-tetrahydrodipicolinate synthase</fullName>
    </submittedName>
</protein>
<feature type="active site" description="Proton donor/acceptor" evidence="3">
    <location>
        <position position="158"/>
    </location>
</feature>
<evidence type="ECO:0000313" key="6">
    <source>
        <dbReference type="Proteomes" id="UP000184080"/>
    </source>
</evidence>
<organism evidence="5 6">
    <name type="scientific">Clostridium amylolyticum</name>
    <dbReference type="NCBI Taxonomy" id="1121298"/>
    <lineage>
        <taxon>Bacteria</taxon>
        <taxon>Bacillati</taxon>
        <taxon>Bacillota</taxon>
        <taxon>Clostridia</taxon>
        <taxon>Eubacteriales</taxon>
        <taxon>Clostridiaceae</taxon>
        <taxon>Clostridium</taxon>
    </lineage>
</organism>
<name>A0A1M6GWN5_9CLOT</name>
<dbReference type="InterPro" id="IPR013785">
    <property type="entry name" value="Aldolase_TIM"/>
</dbReference>
<dbReference type="STRING" id="1121298.SAMN05444401_2275"/>
<evidence type="ECO:0000256" key="3">
    <source>
        <dbReference type="PIRSR" id="PIRSR001365-1"/>
    </source>
</evidence>
<dbReference type="Pfam" id="PF00701">
    <property type="entry name" value="DHDPS"/>
    <property type="match status" value="1"/>
</dbReference>
<proteinExistence type="inferred from homology"/>
<reference evidence="5 6" key="1">
    <citation type="submission" date="2016-11" db="EMBL/GenBank/DDBJ databases">
        <authorList>
            <person name="Jaros S."/>
            <person name="Januszkiewicz K."/>
            <person name="Wedrychowicz H."/>
        </authorList>
    </citation>
    <scope>NUCLEOTIDE SEQUENCE [LARGE SCALE GENOMIC DNA]</scope>
    <source>
        <strain evidence="5 6">DSM 21864</strain>
    </source>
</reference>
<evidence type="ECO:0000313" key="5">
    <source>
        <dbReference type="EMBL" id="SHJ14356.1"/>
    </source>
</evidence>
<dbReference type="PANTHER" id="PTHR12128:SF51">
    <property type="entry name" value="BLL4205 PROTEIN"/>
    <property type="match status" value="1"/>
</dbReference>
<dbReference type="AlphaFoldDB" id="A0A1M6GWN5"/>
<dbReference type="SMART" id="SM01130">
    <property type="entry name" value="DHDPS"/>
    <property type="match status" value="1"/>
</dbReference>